<protein>
    <submittedName>
        <fullName evidence="1">Uncharacterized protein</fullName>
    </submittedName>
</protein>
<reference evidence="1 2" key="1">
    <citation type="submission" date="2016-07" db="EMBL/GenBank/DDBJ databases">
        <title>Comparative genomics of the Campylobacter concisus group.</title>
        <authorList>
            <person name="Miller W.G."/>
            <person name="Yee E."/>
            <person name="Chapman M.H."/>
            <person name="Huynh S."/>
            <person name="Bono J.L."/>
            <person name="On S.L.W."/>
            <person name="StLeger J."/>
            <person name="Foster G."/>
            <person name="Parker C.T."/>
        </authorList>
    </citation>
    <scope>NUCLEOTIDE SEQUENCE [LARGE SCALE GENOMIC DNA]</scope>
    <source>
        <strain evidence="1 2">ATCC 33238</strain>
    </source>
</reference>
<sequence>MTEFERIKLYLDEVGKQNNRASNKILNETKNFKNTEYTILSSFYVGNGLKKIYKTYPELDDSMGAELDGSEEKRVRFEELAWLIKEGMRAESEEKFEIATKIYEELLAKAGLGYFKLEAQAGLYRCKNGKQTPQESLGQASFYINRSLSYLRESIRILELIEEQKEQTKLCEEIKKELATAAFYGMQAKRKLGIADLDDDLSDEIKNTFERFFSDLKKACELESTGKLEDAQKFYTQILTSNLAYFTLRAQAGLYRCGAAAETQI</sequence>
<gene>
    <name evidence="1" type="ORF">CRECT_2378</name>
</gene>
<evidence type="ECO:0000313" key="2">
    <source>
        <dbReference type="Proteomes" id="UP000502377"/>
    </source>
</evidence>
<organism evidence="1 2">
    <name type="scientific">Campylobacter rectus</name>
    <name type="common">Wolinella recta</name>
    <dbReference type="NCBI Taxonomy" id="203"/>
    <lineage>
        <taxon>Bacteria</taxon>
        <taxon>Pseudomonadati</taxon>
        <taxon>Campylobacterota</taxon>
        <taxon>Epsilonproteobacteria</taxon>
        <taxon>Campylobacterales</taxon>
        <taxon>Campylobacteraceae</taxon>
        <taxon>Campylobacter</taxon>
    </lineage>
</organism>
<proteinExistence type="predicted"/>
<name>A0A6G5QQL9_CAMRE</name>
<dbReference type="Proteomes" id="UP000502377">
    <property type="component" value="Chromosome"/>
</dbReference>
<accession>A0A6G5QQL9</accession>
<dbReference type="AlphaFoldDB" id="A0A6G5QQL9"/>
<dbReference type="KEGG" id="crx:CRECT_2378"/>
<dbReference type="RefSeq" id="WP_002944105.1">
    <property type="nucleotide sequence ID" value="NZ_CP012543.1"/>
</dbReference>
<dbReference type="EMBL" id="CP012543">
    <property type="protein sequence ID" value="QCD47960.1"/>
    <property type="molecule type" value="Genomic_DNA"/>
</dbReference>
<evidence type="ECO:0000313" key="1">
    <source>
        <dbReference type="EMBL" id="QCD47960.1"/>
    </source>
</evidence>